<keyword evidence="8" id="KW-1185">Reference proteome</keyword>
<dbReference type="GO" id="GO:0008168">
    <property type="term" value="F:methyltransferase activity"/>
    <property type="evidence" value="ECO:0007669"/>
    <property type="project" value="UniProtKB-KW"/>
</dbReference>
<comment type="caution">
    <text evidence="7">The sequence shown here is derived from an EMBL/GenBank/DDBJ whole genome shotgun (WGS) entry which is preliminary data.</text>
</comment>
<keyword evidence="4" id="KW-0010">Activator</keyword>
<dbReference type="GO" id="GO:0008270">
    <property type="term" value="F:zinc ion binding"/>
    <property type="evidence" value="ECO:0007669"/>
    <property type="project" value="InterPro"/>
</dbReference>
<dbReference type="PROSITE" id="PS01124">
    <property type="entry name" value="HTH_ARAC_FAMILY_2"/>
    <property type="match status" value="1"/>
</dbReference>
<dbReference type="EMBL" id="SKBQ01000058">
    <property type="protein sequence ID" value="TPX10378.1"/>
    <property type="molecule type" value="Genomic_DNA"/>
</dbReference>
<dbReference type="AlphaFoldDB" id="A0A507B065"/>
<dbReference type="Gene3D" id="1.10.10.60">
    <property type="entry name" value="Homeodomain-like"/>
    <property type="match status" value="1"/>
</dbReference>
<dbReference type="GeneID" id="41976044"/>
<evidence type="ECO:0000256" key="4">
    <source>
        <dbReference type="ARBA" id="ARBA00023159"/>
    </source>
</evidence>
<dbReference type="GO" id="GO:0043565">
    <property type="term" value="F:sequence-specific DNA binding"/>
    <property type="evidence" value="ECO:0007669"/>
    <property type="project" value="InterPro"/>
</dbReference>
<dbReference type="GO" id="GO:0003700">
    <property type="term" value="F:DNA-binding transcription factor activity"/>
    <property type="evidence" value="ECO:0007669"/>
    <property type="project" value="InterPro"/>
</dbReference>
<evidence type="ECO:0000256" key="1">
    <source>
        <dbReference type="ARBA" id="ARBA00001947"/>
    </source>
</evidence>
<dbReference type="Pfam" id="PF02805">
    <property type="entry name" value="Ada_Zn_binding"/>
    <property type="match status" value="1"/>
</dbReference>
<feature type="domain" description="HTH araC/xylS-type" evidence="6">
    <location>
        <begin position="120"/>
        <end position="154"/>
    </location>
</feature>
<dbReference type="RefSeq" id="XP_030992089.1">
    <property type="nucleotide sequence ID" value="XM_031143469.1"/>
</dbReference>
<keyword evidence="5" id="KW-0804">Transcription</keyword>
<dbReference type="Pfam" id="PF00165">
    <property type="entry name" value="HTH_AraC"/>
    <property type="match status" value="1"/>
</dbReference>
<name>A0A507B065_9PEZI</name>
<dbReference type="InParanoid" id="A0A507B065"/>
<evidence type="ECO:0000313" key="8">
    <source>
        <dbReference type="Proteomes" id="UP000319257"/>
    </source>
</evidence>
<dbReference type="SUPFAM" id="SSF46689">
    <property type="entry name" value="Homeodomain-like"/>
    <property type="match status" value="1"/>
</dbReference>
<evidence type="ECO:0000256" key="5">
    <source>
        <dbReference type="ARBA" id="ARBA00023163"/>
    </source>
</evidence>
<keyword evidence="2" id="KW-0808">Transferase</keyword>
<dbReference type="GO" id="GO:0006281">
    <property type="term" value="P:DNA repair"/>
    <property type="evidence" value="ECO:0007669"/>
    <property type="project" value="InterPro"/>
</dbReference>
<dbReference type="Proteomes" id="UP000319257">
    <property type="component" value="Unassembled WGS sequence"/>
</dbReference>
<dbReference type="InterPro" id="IPR018060">
    <property type="entry name" value="HTH_AraC"/>
</dbReference>
<comment type="cofactor">
    <cofactor evidence="1">
        <name>Zn(2+)</name>
        <dbReference type="ChEBI" id="CHEBI:29105"/>
    </cofactor>
</comment>
<evidence type="ECO:0000313" key="7">
    <source>
        <dbReference type="EMBL" id="TPX10378.1"/>
    </source>
</evidence>
<dbReference type="InterPro" id="IPR004026">
    <property type="entry name" value="Ada_DNA_repair_Zn-bd"/>
</dbReference>
<dbReference type="SUPFAM" id="SSF57884">
    <property type="entry name" value="Ada DNA repair protein, N-terminal domain (N-Ada 10)"/>
    <property type="match status" value="1"/>
</dbReference>
<proteinExistence type="predicted"/>
<evidence type="ECO:0000259" key="6">
    <source>
        <dbReference type="PROSITE" id="PS01124"/>
    </source>
</evidence>
<dbReference type="InterPro" id="IPR009057">
    <property type="entry name" value="Homeodomain-like_sf"/>
</dbReference>
<dbReference type="Gene3D" id="3.40.10.10">
    <property type="entry name" value="DNA Methylphosphotriester Repair Domain"/>
    <property type="match status" value="1"/>
</dbReference>
<gene>
    <name evidence="7" type="ORF">E0L32_008597</name>
</gene>
<dbReference type="InterPro" id="IPR035451">
    <property type="entry name" value="Ada-like_dom_sf"/>
</dbReference>
<accession>A0A507B065</accession>
<keyword evidence="3" id="KW-0805">Transcription regulation</keyword>
<dbReference type="GO" id="GO:0032259">
    <property type="term" value="P:methylation"/>
    <property type="evidence" value="ECO:0007669"/>
    <property type="project" value="UniProtKB-KW"/>
</dbReference>
<dbReference type="OrthoDB" id="2447880at2759"/>
<dbReference type="STRING" id="1093900.A0A507B065"/>
<keyword evidence="2" id="KW-0489">Methyltransferase</keyword>
<organism evidence="7 8">
    <name type="scientific">Thyridium curvatum</name>
    <dbReference type="NCBI Taxonomy" id="1093900"/>
    <lineage>
        <taxon>Eukaryota</taxon>
        <taxon>Fungi</taxon>
        <taxon>Dikarya</taxon>
        <taxon>Ascomycota</taxon>
        <taxon>Pezizomycotina</taxon>
        <taxon>Sordariomycetes</taxon>
        <taxon>Sordariomycetidae</taxon>
        <taxon>Thyridiales</taxon>
        <taxon>Thyridiaceae</taxon>
        <taxon>Thyridium</taxon>
    </lineage>
</organism>
<protein>
    <recommendedName>
        <fullName evidence="6">HTH araC/xylS-type domain-containing protein</fullName>
    </recommendedName>
</protein>
<evidence type="ECO:0000256" key="2">
    <source>
        <dbReference type="ARBA" id="ARBA00022603"/>
    </source>
</evidence>
<evidence type="ECO:0000256" key="3">
    <source>
        <dbReference type="ARBA" id="ARBA00023015"/>
    </source>
</evidence>
<reference evidence="7 8" key="1">
    <citation type="submission" date="2019-06" db="EMBL/GenBank/DDBJ databases">
        <title>Draft genome sequence of the filamentous fungus Phialemoniopsis curvata isolated from diesel fuel.</title>
        <authorList>
            <person name="Varaljay V.A."/>
            <person name="Lyon W.J."/>
            <person name="Crouch A.L."/>
            <person name="Drake C.E."/>
            <person name="Hollomon J.M."/>
            <person name="Nadeau L.J."/>
            <person name="Nunn H.S."/>
            <person name="Stevenson B.S."/>
            <person name="Bojanowski C.L."/>
            <person name="Crookes-Goodson W.J."/>
        </authorList>
    </citation>
    <scope>NUCLEOTIDE SEQUENCE [LARGE SCALE GENOMIC DNA]</scope>
    <source>
        <strain evidence="7 8">D216</strain>
    </source>
</reference>
<sequence>MTSLVNRYAEEAGRWNAVQTRDARADGLFVYAVISTKIYCRPVCKARRARRKNVTFFNLSIDAENAGFRACKRCKPNELGTIPPEQGIESVRRFIQLLDSLPCNTAESPNNSGRSQTPCLEEMASQAGLSKWHFHRLFKRQTGTTPMRYLERRQRIASQPSYDWDSAGLPTACSSGQIETNLIVPLESWDGGGQEMLDPFTAHFDLGAIQLPFEEWFIPTLNPQEQEMLSWLEE</sequence>